<keyword evidence="3" id="KW-0067">ATP-binding</keyword>
<dbReference type="InterPro" id="IPR027417">
    <property type="entry name" value="P-loop_NTPase"/>
</dbReference>
<evidence type="ECO:0000313" key="7">
    <source>
        <dbReference type="Proteomes" id="UP000011863"/>
    </source>
</evidence>
<dbReference type="Pfam" id="PF00004">
    <property type="entry name" value="AAA"/>
    <property type="match status" value="1"/>
</dbReference>
<accession>A0A6C7E9G6</accession>
<evidence type="ECO:0000256" key="4">
    <source>
        <dbReference type="SAM" id="MobiDB-lite"/>
    </source>
</evidence>
<dbReference type="SUPFAM" id="SSF52540">
    <property type="entry name" value="P-loop containing nucleoside triphosphate hydrolases"/>
    <property type="match status" value="1"/>
</dbReference>
<dbReference type="KEGG" id="aym:YM304_23480"/>
<dbReference type="RefSeq" id="WP_015441909.1">
    <property type="nucleotide sequence ID" value="NC_020520.1"/>
</dbReference>
<dbReference type="PANTHER" id="PTHR43392:SF2">
    <property type="entry name" value="AAA-TYPE ATPASE FAMILY PROTEIN _ ANKYRIN REPEAT FAMILY PROTEIN"/>
    <property type="match status" value="1"/>
</dbReference>
<dbReference type="GO" id="GO:0016887">
    <property type="term" value="F:ATP hydrolysis activity"/>
    <property type="evidence" value="ECO:0007669"/>
    <property type="project" value="InterPro"/>
</dbReference>
<dbReference type="OrthoDB" id="9806903at2"/>
<evidence type="ECO:0000259" key="5">
    <source>
        <dbReference type="SMART" id="SM00382"/>
    </source>
</evidence>
<name>A0A6C7E9G6_ILUCY</name>
<dbReference type="PANTHER" id="PTHR43392">
    <property type="entry name" value="AAA-TYPE ATPASE FAMILY PROTEIN / ANKYRIN REPEAT FAMILY PROTEIN"/>
    <property type="match status" value="1"/>
</dbReference>
<dbReference type="Proteomes" id="UP000011863">
    <property type="component" value="Chromosome"/>
</dbReference>
<feature type="domain" description="AAA+ ATPase" evidence="5">
    <location>
        <begin position="238"/>
        <end position="376"/>
    </location>
</feature>
<proteinExistence type="inferred from homology"/>
<dbReference type="SMART" id="SM00382">
    <property type="entry name" value="AAA"/>
    <property type="match status" value="1"/>
</dbReference>
<keyword evidence="2" id="KW-0547">Nucleotide-binding</keyword>
<dbReference type="AlphaFoldDB" id="A0A6C7E9G6"/>
<evidence type="ECO:0000256" key="3">
    <source>
        <dbReference type="ARBA" id="ARBA00022840"/>
    </source>
</evidence>
<feature type="compositionally biased region" description="Low complexity" evidence="4">
    <location>
        <begin position="168"/>
        <end position="183"/>
    </location>
</feature>
<dbReference type="FunFam" id="3.40.50.300:FF:000216">
    <property type="entry name" value="Type VII secretion ATPase EccA"/>
    <property type="match status" value="1"/>
</dbReference>
<dbReference type="PRINTS" id="PR00819">
    <property type="entry name" value="CBXCFQXSUPER"/>
</dbReference>
<dbReference type="InterPro" id="IPR003593">
    <property type="entry name" value="AAA+_ATPase"/>
</dbReference>
<dbReference type="InterPro" id="IPR041627">
    <property type="entry name" value="AAA_lid_6"/>
</dbReference>
<dbReference type="CDD" id="cd00009">
    <property type="entry name" value="AAA"/>
    <property type="match status" value="1"/>
</dbReference>
<dbReference type="Pfam" id="PF17866">
    <property type="entry name" value="AAA_lid_6"/>
    <property type="match status" value="1"/>
</dbReference>
<sequence length="462" mass="49748">MAEAFHDKASDFIGAITEILDELSGGADHRAECVIEASNLVAAFIDADGRHTADELSTWVSSIGTRLTPPMIVTPATLRSDDTFGGRKEWLEQPSTLFDLLVKADSNDTGRRANRYYALALDLAHATAALDLMPSPAEVTAIDRYRTMLLTSMDQHGVPRPGQPDAPAPATKAGATAGAEPAPVPEVELPPERPIEELLAELDALIGLDHVKEEVRRLTSLLRIQELRAERDLPTIDTSKHLVFSGNPGTGKTTVARLLSQIFRSLGVVTSGHLVETDRSGLVAGFVGQTATQTRKVLDSAIGGTLLIDEAYALARGGENDFGLEAVDTIVKFMEDHRDDLSVVAAGYPTEMQELIDSNPGLKSRFTRTIHFPDYDTDELVGIFGLIAGGKEYHLDESGTAALQAVIDAEPRGRGFGNGRFVRNVFEAAVGHHALRLAELGDDELTDEMLSTLTGDDIHPVD</sequence>
<reference evidence="6 7" key="1">
    <citation type="journal article" date="2013" name="Int. J. Syst. Evol. Microbiol.">
        <title>Ilumatobacter nonamiense sp. nov. and Ilumatobacter coccineum sp. nov., isolated from seashore sand.</title>
        <authorList>
            <person name="Matsumoto A."/>
            <person name="Kasai H."/>
            <person name="Matsuo Y."/>
            <person name="Shizuri Y."/>
            <person name="Ichikawa N."/>
            <person name="Fujita N."/>
            <person name="Omura S."/>
            <person name="Takahashi Y."/>
        </authorList>
    </citation>
    <scope>NUCLEOTIDE SEQUENCE [LARGE SCALE GENOMIC DNA]</scope>
    <source>
        <strain evidence="7">NBRC 103263 / KCTC 29153 / YM16-304</strain>
    </source>
</reference>
<dbReference type="Gene3D" id="1.10.8.60">
    <property type="match status" value="1"/>
</dbReference>
<evidence type="ECO:0000313" key="6">
    <source>
        <dbReference type="EMBL" id="BAN02662.1"/>
    </source>
</evidence>
<organism evidence="6 7">
    <name type="scientific">Ilumatobacter coccineus (strain NBRC 103263 / KCTC 29153 / YM16-304)</name>
    <dbReference type="NCBI Taxonomy" id="1313172"/>
    <lineage>
        <taxon>Bacteria</taxon>
        <taxon>Bacillati</taxon>
        <taxon>Actinomycetota</taxon>
        <taxon>Acidimicrobiia</taxon>
        <taxon>Acidimicrobiales</taxon>
        <taxon>Ilumatobacteraceae</taxon>
        <taxon>Ilumatobacter</taxon>
    </lineage>
</organism>
<evidence type="ECO:0000256" key="2">
    <source>
        <dbReference type="ARBA" id="ARBA00022741"/>
    </source>
</evidence>
<protein>
    <recommendedName>
        <fullName evidence="5">AAA+ ATPase domain-containing protein</fullName>
    </recommendedName>
</protein>
<keyword evidence="7" id="KW-1185">Reference proteome</keyword>
<feature type="region of interest" description="Disordered" evidence="4">
    <location>
        <begin position="156"/>
        <end position="183"/>
    </location>
</feature>
<evidence type="ECO:0000256" key="1">
    <source>
        <dbReference type="ARBA" id="ARBA00010378"/>
    </source>
</evidence>
<dbReference type="InterPro" id="IPR000641">
    <property type="entry name" value="CbxX/CfxQ"/>
</dbReference>
<dbReference type="InterPro" id="IPR050773">
    <property type="entry name" value="CbxX/CfxQ_RuBisCO_ESX"/>
</dbReference>
<dbReference type="Gene3D" id="3.40.50.300">
    <property type="entry name" value="P-loop containing nucleotide triphosphate hydrolases"/>
    <property type="match status" value="1"/>
</dbReference>
<comment type="similarity">
    <text evidence="1">Belongs to the CbxX/CfxQ family.</text>
</comment>
<dbReference type="GO" id="GO:0005524">
    <property type="term" value="F:ATP binding"/>
    <property type="evidence" value="ECO:0007669"/>
    <property type="project" value="UniProtKB-KW"/>
</dbReference>
<dbReference type="InterPro" id="IPR003959">
    <property type="entry name" value="ATPase_AAA_core"/>
</dbReference>
<dbReference type="EMBL" id="AP012057">
    <property type="protein sequence ID" value="BAN02662.1"/>
    <property type="molecule type" value="Genomic_DNA"/>
</dbReference>
<gene>
    <name evidence="6" type="ORF">YM304_23480</name>
</gene>